<reference evidence="2 3" key="1">
    <citation type="submission" date="2018-06" db="EMBL/GenBank/DDBJ databases">
        <authorList>
            <consortium name="Pathogen Informatics"/>
            <person name="Doyle S."/>
        </authorList>
    </citation>
    <scope>NUCLEOTIDE SEQUENCE [LARGE SCALE GENOMIC DNA]</scope>
    <source>
        <strain evidence="2 3">NCTC13184</strain>
    </source>
</reference>
<gene>
    <name evidence="2" type="ORF">NCTC13184_03501</name>
</gene>
<dbReference type="EMBL" id="UGRU01000001">
    <property type="protein sequence ID" value="SUA44979.1"/>
    <property type="molecule type" value="Genomic_DNA"/>
</dbReference>
<dbReference type="AlphaFoldDB" id="A0A378WUZ0"/>
<proteinExistence type="predicted"/>
<evidence type="ECO:0000259" key="1">
    <source>
        <dbReference type="Pfam" id="PF22552"/>
    </source>
</evidence>
<protein>
    <recommendedName>
        <fullName evidence="1">TY-Chap N-terminal domain-containing protein</fullName>
    </recommendedName>
</protein>
<evidence type="ECO:0000313" key="3">
    <source>
        <dbReference type="Proteomes" id="UP000255082"/>
    </source>
</evidence>
<sequence length="314" mass="35610">MLSYSANSVTPVVNAYYHMQLSVRLTAEMTETEIAELRWYLGLGSQPPRYVDLADSVDLVPRFRAHHPDSPVLFVDLTALDDGGWLLSAWQEPAPEDVDRLEPLFVWLASHADATEITPEGWVYLGHLRFYDEPEWTYRITVYRNRVFYARPDRRRPARELIPNGEAMVSTWNDFAARLALTLRHWREGEWMTLVAPEGGYAQFTITDDGEVYGEISSNNSLDEDHRMTPAAEAAMRQLGWLEPDQMFGSMNWFWELPTSATDDQYRSLAYATVSALRDVLGITDPQQLSLTAESHFVGEVADVSAMGIKLGVG</sequence>
<dbReference type="Proteomes" id="UP000255082">
    <property type="component" value="Unassembled WGS sequence"/>
</dbReference>
<feature type="domain" description="TY-Chap N-terminal" evidence="1">
    <location>
        <begin position="171"/>
        <end position="289"/>
    </location>
</feature>
<dbReference type="InterPro" id="IPR054344">
    <property type="entry name" value="TY-Chap_N"/>
</dbReference>
<name>A0A378WUZ0_9NOCA</name>
<accession>A0A378WUZ0</accession>
<dbReference type="Pfam" id="PF22552">
    <property type="entry name" value="TY-Chap3"/>
    <property type="match status" value="1"/>
</dbReference>
<organism evidence="2 3">
    <name type="scientific">Nocardia africana</name>
    <dbReference type="NCBI Taxonomy" id="134964"/>
    <lineage>
        <taxon>Bacteria</taxon>
        <taxon>Bacillati</taxon>
        <taxon>Actinomycetota</taxon>
        <taxon>Actinomycetes</taxon>
        <taxon>Mycobacteriales</taxon>
        <taxon>Nocardiaceae</taxon>
        <taxon>Nocardia</taxon>
    </lineage>
</organism>
<evidence type="ECO:0000313" key="2">
    <source>
        <dbReference type="EMBL" id="SUA44979.1"/>
    </source>
</evidence>